<dbReference type="PANTHER" id="PTHR36919:SF2">
    <property type="entry name" value="BLL6627 PROTEIN"/>
    <property type="match status" value="1"/>
</dbReference>
<dbReference type="PANTHER" id="PTHR36919">
    <property type="entry name" value="BLR1215 PROTEIN"/>
    <property type="match status" value="1"/>
</dbReference>
<evidence type="ECO:0000313" key="4">
    <source>
        <dbReference type="Proteomes" id="UP001379235"/>
    </source>
</evidence>
<evidence type="ECO:0000313" key="3">
    <source>
        <dbReference type="EMBL" id="MEJ6010796.1"/>
    </source>
</evidence>
<protein>
    <submittedName>
        <fullName evidence="3">DUF2147 domain-containing protein</fullName>
    </submittedName>
</protein>
<feature type="chain" id="PRO_5045609557" evidence="1">
    <location>
        <begin position="21"/>
        <end position="141"/>
    </location>
</feature>
<dbReference type="EMBL" id="JBBHJY010000006">
    <property type="protein sequence ID" value="MEJ6010796.1"/>
    <property type="molecule type" value="Genomic_DNA"/>
</dbReference>
<gene>
    <name evidence="3" type="ORF">WG900_12810</name>
</gene>
<accession>A0ABU8SA34</accession>
<dbReference type="Gene3D" id="2.40.128.520">
    <property type="match status" value="1"/>
</dbReference>
<dbReference type="Proteomes" id="UP001379235">
    <property type="component" value="Unassembled WGS sequence"/>
</dbReference>
<organism evidence="3 4">
    <name type="scientific">Novosphingobium aquae</name>
    <dbReference type="NCBI Taxonomy" id="3133435"/>
    <lineage>
        <taxon>Bacteria</taxon>
        <taxon>Pseudomonadati</taxon>
        <taxon>Pseudomonadota</taxon>
        <taxon>Alphaproteobacteria</taxon>
        <taxon>Sphingomonadales</taxon>
        <taxon>Sphingomonadaceae</taxon>
        <taxon>Novosphingobium</taxon>
    </lineage>
</organism>
<evidence type="ECO:0000256" key="1">
    <source>
        <dbReference type="SAM" id="SignalP"/>
    </source>
</evidence>
<keyword evidence="1" id="KW-0732">Signal</keyword>
<feature type="signal peptide" evidence="1">
    <location>
        <begin position="1"/>
        <end position="20"/>
    </location>
</feature>
<sequence length="141" mass="15123">MKSLVIAGIAAALLGSSASAQDKNPVYGVWSAKAMGGVEIEISPCGEALCGTFTKFFREKPDAPMLDEQNEDAALRSRPLIGVKFIEGMRGGPSEWTGGKIYYPNTGSSYDASLALVSQDQLKLKVCLGTTCREQVWTRKS</sequence>
<reference evidence="3 4" key="1">
    <citation type="submission" date="2024-03" db="EMBL/GenBank/DDBJ databases">
        <authorList>
            <person name="Jo J.-H."/>
        </authorList>
    </citation>
    <scope>NUCLEOTIDE SEQUENCE [LARGE SCALE GENOMIC DNA]</scope>
    <source>
        <strain evidence="3 4">AS3R-12</strain>
    </source>
</reference>
<proteinExistence type="predicted"/>
<comment type="caution">
    <text evidence="3">The sequence shown here is derived from an EMBL/GenBank/DDBJ whole genome shotgun (WGS) entry which is preliminary data.</text>
</comment>
<dbReference type="Pfam" id="PF09917">
    <property type="entry name" value="DUF2147"/>
    <property type="match status" value="1"/>
</dbReference>
<evidence type="ECO:0000259" key="2">
    <source>
        <dbReference type="Pfam" id="PF09917"/>
    </source>
</evidence>
<feature type="domain" description="DUF2147" evidence="2">
    <location>
        <begin position="28"/>
        <end position="139"/>
    </location>
</feature>
<dbReference type="InterPro" id="IPR019223">
    <property type="entry name" value="DUF2147"/>
</dbReference>
<keyword evidence="4" id="KW-1185">Reference proteome</keyword>
<dbReference type="RefSeq" id="WP_339967601.1">
    <property type="nucleotide sequence ID" value="NZ_JBBHJY010000006.1"/>
</dbReference>
<name>A0ABU8SA34_9SPHN</name>